<reference evidence="1 2" key="1">
    <citation type="journal article" date="2023" name="Plants (Basel)">
        <title>Bridging the Gap: Combining Genomics and Transcriptomics Approaches to Understand Stylosanthes scabra, an Orphan Legume from the Brazilian Caatinga.</title>
        <authorList>
            <person name="Ferreira-Neto J.R.C."/>
            <person name="da Silva M.D."/>
            <person name="Binneck E."/>
            <person name="de Melo N.F."/>
            <person name="da Silva R.H."/>
            <person name="de Melo A.L.T.M."/>
            <person name="Pandolfi V."/>
            <person name="Bustamante F.O."/>
            <person name="Brasileiro-Vidal A.C."/>
            <person name="Benko-Iseppon A.M."/>
        </authorList>
    </citation>
    <scope>NUCLEOTIDE SEQUENCE [LARGE SCALE GENOMIC DNA]</scope>
    <source>
        <tissue evidence="1">Leaves</tissue>
    </source>
</reference>
<name>A0ABU6VB06_9FABA</name>
<comment type="caution">
    <text evidence="1">The sequence shown here is derived from an EMBL/GenBank/DDBJ whole genome shotgun (WGS) entry which is preliminary data.</text>
</comment>
<organism evidence="1 2">
    <name type="scientific">Stylosanthes scabra</name>
    <dbReference type="NCBI Taxonomy" id="79078"/>
    <lineage>
        <taxon>Eukaryota</taxon>
        <taxon>Viridiplantae</taxon>
        <taxon>Streptophyta</taxon>
        <taxon>Embryophyta</taxon>
        <taxon>Tracheophyta</taxon>
        <taxon>Spermatophyta</taxon>
        <taxon>Magnoliopsida</taxon>
        <taxon>eudicotyledons</taxon>
        <taxon>Gunneridae</taxon>
        <taxon>Pentapetalae</taxon>
        <taxon>rosids</taxon>
        <taxon>fabids</taxon>
        <taxon>Fabales</taxon>
        <taxon>Fabaceae</taxon>
        <taxon>Papilionoideae</taxon>
        <taxon>50 kb inversion clade</taxon>
        <taxon>dalbergioids sensu lato</taxon>
        <taxon>Dalbergieae</taxon>
        <taxon>Pterocarpus clade</taxon>
        <taxon>Stylosanthes</taxon>
    </lineage>
</organism>
<sequence length="359" mass="41881">MDLNYHQSKSSSSFSPFDHLPDDVILIIFNKIQDAKTLISCFSFNKHLASIVYQTNIISLSFLGPHYSNNSYLSSLSCYKRNDRNIRRRYNSYKKLTGGGNSLDLVNSAVNFLATNLLRGGGDEEFDEDDSPSQRLQPFHQISHLNVEISSDLITSSDNVFRWKARFGSKMKSWTLLCCSMVLQRFVVGDWLTEWPRSLAYNRFRFRENRMNSCFKSAFARYELVKEMAAQFPTLKTMKVSDVNKEGMLTMTEEEMRDMRDCSWLKEEEEREEEEEENNSYLLGMWYVPLLELPMANCTWKDAMMIVILPVESKGREVDCIFDGDAEEKLMFSEAIREMLKPNKADHRGWKLKSTRIQY</sequence>
<dbReference type="Proteomes" id="UP001341840">
    <property type="component" value="Unassembled WGS sequence"/>
</dbReference>
<proteinExistence type="predicted"/>
<evidence type="ECO:0000313" key="1">
    <source>
        <dbReference type="EMBL" id="MED6169403.1"/>
    </source>
</evidence>
<accession>A0ABU6VB06</accession>
<gene>
    <name evidence="1" type="ORF">PIB30_021041</name>
</gene>
<keyword evidence="2" id="KW-1185">Reference proteome</keyword>
<dbReference type="InterPro" id="IPR044809">
    <property type="entry name" value="AUF1-like"/>
</dbReference>
<evidence type="ECO:0000313" key="2">
    <source>
        <dbReference type="Proteomes" id="UP001341840"/>
    </source>
</evidence>
<evidence type="ECO:0008006" key="3">
    <source>
        <dbReference type="Google" id="ProtNLM"/>
    </source>
</evidence>
<dbReference type="PANTHER" id="PTHR31215">
    <property type="entry name" value="OS05G0510400 PROTEIN-RELATED"/>
    <property type="match status" value="1"/>
</dbReference>
<dbReference type="EMBL" id="JASCZI010151103">
    <property type="protein sequence ID" value="MED6169403.1"/>
    <property type="molecule type" value="Genomic_DNA"/>
</dbReference>
<protein>
    <recommendedName>
        <fullName evidence="3">F-box domain-containing protein</fullName>
    </recommendedName>
</protein>